<name>A0A2S4UTQ9_9BASI</name>
<reference evidence="3" key="2">
    <citation type="journal article" date="2018" name="BMC Genomics">
        <title>Genomic insights into host adaptation between the wheat stripe rust pathogen (Puccinia striiformis f. sp. tritici) and the barley stripe rust pathogen (Puccinia striiformis f. sp. hordei).</title>
        <authorList>
            <person name="Xia C."/>
            <person name="Wang M."/>
            <person name="Yin C."/>
            <person name="Cornejo O.E."/>
            <person name="Hulbert S.H."/>
            <person name="Chen X."/>
        </authorList>
    </citation>
    <scope>NUCLEOTIDE SEQUENCE [LARGE SCALE GENOMIC DNA]</scope>
    <source>
        <strain evidence="3">93TX-2</strain>
    </source>
</reference>
<evidence type="ECO:0008006" key="4">
    <source>
        <dbReference type="Google" id="ProtNLM"/>
    </source>
</evidence>
<dbReference type="Proteomes" id="UP000238274">
    <property type="component" value="Unassembled WGS sequence"/>
</dbReference>
<evidence type="ECO:0000256" key="1">
    <source>
        <dbReference type="SAM" id="SignalP"/>
    </source>
</evidence>
<accession>A0A2S4UTQ9</accession>
<feature type="chain" id="PRO_5015627241" description="Secreted protein" evidence="1">
    <location>
        <begin position="23"/>
        <end position="135"/>
    </location>
</feature>
<reference evidence="3" key="3">
    <citation type="journal article" date="2018" name="Mol. Plant Microbe Interact.">
        <title>Genome sequence resources for the wheat stripe rust pathogen (Puccinia striiformis f. sp. tritici) and the barley stripe rust pathogen (Puccinia striiformis f. sp. hordei).</title>
        <authorList>
            <person name="Xia C."/>
            <person name="Wang M."/>
            <person name="Yin C."/>
            <person name="Cornejo O.E."/>
            <person name="Hulbert S.H."/>
            <person name="Chen X."/>
        </authorList>
    </citation>
    <scope>NUCLEOTIDE SEQUENCE [LARGE SCALE GENOMIC DNA]</scope>
    <source>
        <strain evidence="3">93TX-2</strain>
    </source>
</reference>
<dbReference type="VEuPathDB" id="FungiDB:PSTT_17141"/>
<sequence length="135" mass="14746">MNFSSSAMTLILGLIYCGATYALFSCNNPAYPGPHQPMCSRLGKPSDISGRAIPRRQKGRMAKQLTYSNINRQEQSSDKICVPAAPSDGKFTCGQVLVRGFPSERGGAATFDGHVQPNDFRKLITSMVKNYCYDA</sequence>
<keyword evidence="3" id="KW-1185">Reference proteome</keyword>
<evidence type="ECO:0000313" key="2">
    <source>
        <dbReference type="EMBL" id="POW00669.1"/>
    </source>
</evidence>
<reference evidence="2 3" key="1">
    <citation type="submission" date="2017-12" db="EMBL/GenBank/DDBJ databases">
        <title>Gene loss provides genomic basis for host adaptation in cereal stripe rust fungi.</title>
        <authorList>
            <person name="Xia C."/>
        </authorList>
    </citation>
    <scope>NUCLEOTIDE SEQUENCE [LARGE SCALE GENOMIC DNA]</scope>
    <source>
        <strain evidence="2 3">93TX-2</strain>
    </source>
</reference>
<protein>
    <recommendedName>
        <fullName evidence="4">Secreted protein</fullName>
    </recommendedName>
</protein>
<dbReference type="VEuPathDB" id="FungiDB:PSHT_12912"/>
<dbReference type="AlphaFoldDB" id="A0A2S4UTQ9"/>
<dbReference type="EMBL" id="PKSM01000246">
    <property type="protein sequence ID" value="POW00669.1"/>
    <property type="molecule type" value="Genomic_DNA"/>
</dbReference>
<gene>
    <name evidence="2" type="ORF">PSHT_12912</name>
</gene>
<evidence type="ECO:0000313" key="3">
    <source>
        <dbReference type="Proteomes" id="UP000238274"/>
    </source>
</evidence>
<comment type="caution">
    <text evidence="2">The sequence shown here is derived from an EMBL/GenBank/DDBJ whole genome shotgun (WGS) entry which is preliminary data.</text>
</comment>
<keyword evidence="1" id="KW-0732">Signal</keyword>
<feature type="signal peptide" evidence="1">
    <location>
        <begin position="1"/>
        <end position="22"/>
    </location>
</feature>
<proteinExistence type="predicted"/>
<organism evidence="2 3">
    <name type="scientific">Puccinia striiformis</name>
    <dbReference type="NCBI Taxonomy" id="27350"/>
    <lineage>
        <taxon>Eukaryota</taxon>
        <taxon>Fungi</taxon>
        <taxon>Dikarya</taxon>
        <taxon>Basidiomycota</taxon>
        <taxon>Pucciniomycotina</taxon>
        <taxon>Pucciniomycetes</taxon>
        <taxon>Pucciniales</taxon>
        <taxon>Pucciniaceae</taxon>
        <taxon>Puccinia</taxon>
    </lineage>
</organism>